<dbReference type="InterPro" id="IPR053282">
    <property type="entry name" value="RGS_domain-containing"/>
</dbReference>
<organism evidence="3 4">
    <name type="scientific">Pelodiscus sinensis</name>
    <name type="common">Chinese softshell turtle</name>
    <name type="synonym">Trionyx sinensis</name>
    <dbReference type="NCBI Taxonomy" id="13735"/>
    <lineage>
        <taxon>Eukaryota</taxon>
        <taxon>Metazoa</taxon>
        <taxon>Chordata</taxon>
        <taxon>Craniata</taxon>
        <taxon>Vertebrata</taxon>
        <taxon>Euteleostomi</taxon>
        <taxon>Archelosauria</taxon>
        <taxon>Testudinata</taxon>
        <taxon>Testudines</taxon>
        <taxon>Cryptodira</taxon>
        <taxon>Trionychia</taxon>
        <taxon>Trionychidae</taxon>
        <taxon>Pelodiscus</taxon>
    </lineage>
</organism>
<reference evidence="3" key="3">
    <citation type="submission" date="2025-08" db="UniProtKB">
        <authorList>
            <consortium name="Ensembl"/>
        </authorList>
    </citation>
    <scope>IDENTIFICATION</scope>
</reference>
<dbReference type="PANTHER" id="PTHR47079">
    <property type="entry name" value="REGULATOR OF G-PROTEIN SIGNALING PROTEIN-LIKE"/>
    <property type="match status" value="1"/>
</dbReference>
<evidence type="ECO:0000256" key="1">
    <source>
        <dbReference type="SAM" id="MobiDB-lite"/>
    </source>
</evidence>
<dbReference type="OMA" id="MEKMDSM"/>
<proteinExistence type="predicted"/>
<dbReference type="Ensembl" id="ENSPSIT00000009292.1">
    <property type="protein sequence ID" value="ENSPSIP00000009246.1"/>
    <property type="gene ID" value="ENSPSIG00000008329.1"/>
</dbReference>
<protein>
    <submittedName>
        <fullName evidence="3">Regulator of G protein signaling like 1</fullName>
    </submittedName>
</protein>
<dbReference type="SMART" id="SM00315">
    <property type="entry name" value="RGS"/>
    <property type="match status" value="1"/>
</dbReference>
<keyword evidence="4" id="KW-1185">Reference proteome</keyword>
<dbReference type="HOGENOM" id="CLU_295893_0_0_1"/>
<dbReference type="AlphaFoldDB" id="K7FMI6"/>
<reference evidence="4" key="1">
    <citation type="submission" date="2011-10" db="EMBL/GenBank/DDBJ databases">
        <authorList>
            <consortium name="Soft-shell Turtle Genome Consortium"/>
        </authorList>
    </citation>
    <scope>NUCLEOTIDE SEQUENCE [LARGE SCALE GENOMIC DNA]</scope>
    <source>
        <strain evidence="4">Daiwa-1</strain>
    </source>
</reference>
<feature type="compositionally biased region" description="Basic and acidic residues" evidence="1">
    <location>
        <begin position="314"/>
        <end position="325"/>
    </location>
</feature>
<dbReference type="PANTHER" id="PTHR47079:SF1">
    <property type="entry name" value="REGULATOR OF G-PROTEIN SIGNALING PROTEIN-LIKE"/>
    <property type="match status" value="1"/>
</dbReference>
<feature type="region of interest" description="Disordered" evidence="1">
    <location>
        <begin position="222"/>
        <end position="250"/>
    </location>
</feature>
<dbReference type="InterPro" id="IPR016137">
    <property type="entry name" value="RGS"/>
</dbReference>
<evidence type="ECO:0000313" key="4">
    <source>
        <dbReference type="Proteomes" id="UP000007267"/>
    </source>
</evidence>
<name>K7FMI6_PELSI</name>
<dbReference type="EMBL" id="AGCU01112427">
    <property type="status" value="NOT_ANNOTATED_CDS"/>
    <property type="molecule type" value="Genomic_DNA"/>
</dbReference>
<sequence>SPTLATIASTELMILLEDEVFVDFFNTFLNLPVFGQTPIYMAHICQWFLWPELPCYLVPKYKGLMTWMEKYRLTHFCKTNLCLHYILCQELLSFIRSKEAGEELTKFWIAAERLLEIDESDVTQRDLYLSLLHVLKATHLQEGSTVVTLCSMTIESLLKLSGWHPQHNSTRREILSEMQKVALFKIQSYWLPHFYIHCKLNLEKVEVCQPLLQEYHERALQEGSQEKIASPAPTMSIRHSRATSEPYSSRRAKERVWDLVTCSRQAKETEKPGRHGPAPEGQPGSDWSADNLAATKQPPPTEESLGKTSGPPDRGGRGMGKEEATAFKPPSPHAQLPLQLEEIGKKKSLSDLHPPTPIAQMPSLLALKKIIQSASSLDFLPWALTADSYAGRPFREFLRSKNYAVETHLLDLWHDLEDFLRMVLSSSKGDSFLLRHLMGERICEIYLAESHRQHLPLRPSTLRNLQDLLPSGEVIPWILKAQEEICKVLSFFYEDFLAHDDETFLRFVSQKSKVQKPVEEKETYEKDEHLLLAKRINESLILSQALYGVRDLEALSEEHWRFIATQDLTKGGSIQIELEPVVRRIDYRRMTFEELTLRNPSMAVQMLSEDYEYFCRMFPSLAFDLEGEKRKPVCLSKISLAWLRRDTLMLRKPSIRPRYLIEVLHNPVHLAFFRQFLKEHNAEAPLLFWMAVEKLNAESNFKNQRSLINSITKNFFHNEVPAEELLHCRAPIIRDIARVGLVSSSMLFAAQSFILKVMEEKWFKMYQSLYPGSEVFDPHAVPRQGRGSFIKDKLKRVWLVLQAFIRSICKFQREMRHWQARKNFEDFLRRELFNRKENLPSSSLRSNIAMGSPRQAVPAVSLVEDVEVILVKRRLHNQRLITVNFLVNDLCFFLEIDKFCRLADSAAVLAACGMYTERDIAFLKTKVATITKLFLNSEVPPKLRVNISEGQKDSIRNLVSKGVLDRSLYHVALLNVFPVLMHFWKRYCNWKATAFLRRHPKITKSLPKLPSKELPKAPGIFSGEDHPIIRFTLLKGIQLLLPQPREEGESSAEQKCKS</sequence>
<evidence type="ECO:0000313" key="3">
    <source>
        <dbReference type="Ensembl" id="ENSPSIP00000009246.1"/>
    </source>
</evidence>
<dbReference type="PROSITE" id="PS50132">
    <property type="entry name" value="RGS"/>
    <property type="match status" value="1"/>
</dbReference>
<gene>
    <name evidence="3" type="primary">RGSL1</name>
</gene>
<dbReference type="Pfam" id="PF00615">
    <property type="entry name" value="RGS"/>
    <property type="match status" value="1"/>
</dbReference>
<dbReference type="SUPFAM" id="SSF48097">
    <property type="entry name" value="Regulator of G-protein signaling, RGS"/>
    <property type="match status" value="2"/>
</dbReference>
<dbReference type="GeneTree" id="ENSGT00660000095605"/>
<reference evidence="3" key="4">
    <citation type="submission" date="2025-09" db="UniProtKB">
        <authorList>
            <consortium name="Ensembl"/>
        </authorList>
    </citation>
    <scope>IDENTIFICATION</scope>
</reference>
<dbReference type="InterPro" id="IPR044926">
    <property type="entry name" value="RGS_subdomain_2"/>
</dbReference>
<reference evidence="4" key="2">
    <citation type="journal article" date="2013" name="Nat. Genet.">
        <title>The draft genomes of soft-shell turtle and green sea turtle yield insights into the development and evolution of the turtle-specific body plan.</title>
        <authorList>
            <person name="Wang Z."/>
            <person name="Pascual-Anaya J."/>
            <person name="Zadissa A."/>
            <person name="Li W."/>
            <person name="Niimura Y."/>
            <person name="Huang Z."/>
            <person name="Li C."/>
            <person name="White S."/>
            <person name="Xiong Z."/>
            <person name="Fang D."/>
            <person name="Wang B."/>
            <person name="Ming Y."/>
            <person name="Chen Y."/>
            <person name="Zheng Y."/>
            <person name="Kuraku S."/>
            <person name="Pignatelli M."/>
            <person name="Herrero J."/>
            <person name="Beal K."/>
            <person name="Nozawa M."/>
            <person name="Li Q."/>
            <person name="Wang J."/>
            <person name="Zhang H."/>
            <person name="Yu L."/>
            <person name="Shigenobu S."/>
            <person name="Wang J."/>
            <person name="Liu J."/>
            <person name="Flicek P."/>
            <person name="Searle S."/>
            <person name="Wang J."/>
            <person name="Kuratani S."/>
            <person name="Yin Y."/>
            <person name="Aken B."/>
            <person name="Zhang G."/>
            <person name="Irie N."/>
        </authorList>
    </citation>
    <scope>NUCLEOTIDE SEQUENCE [LARGE SCALE GENOMIC DNA]</scope>
    <source>
        <strain evidence="4">Daiwa-1</strain>
    </source>
</reference>
<accession>K7FMI6</accession>
<dbReference type="STRING" id="13735.ENSPSIP00000009246"/>
<dbReference type="Proteomes" id="UP000007267">
    <property type="component" value="Unassembled WGS sequence"/>
</dbReference>
<feature type="domain" description="RGS" evidence="2">
    <location>
        <begin position="659"/>
        <end position="723"/>
    </location>
</feature>
<evidence type="ECO:0000259" key="2">
    <source>
        <dbReference type="PROSITE" id="PS50132"/>
    </source>
</evidence>
<feature type="region of interest" description="Disordered" evidence="1">
    <location>
        <begin position="263"/>
        <end position="334"/>
    </location>
</feature>
<dbReference type="eggNOG" id="ENOG502QPIJ">
    <property type="taxonomic scope" value="Eukaryota"/>
</dbReference>
<dbReference type="Gene3D" id="1.10.167.10">
    <property type="entry name" value="Regulator of G-protein Signalling 4, domain 2"/>
    <property type="match status" value="2"/>
</dbReference>
<dbReference type="InterPro" id="IPR036305">
    <property type="entry name" value="RGS_sf"/>
</dbReference>